<gene>
    <name evidence="12" type="ORF">J4N46_11540</name>
</gene>
<dbReference type="InterPro" id="IPR020578">
    <property type="entry name" value="Aminotrans_V_PyrdxlP_BS"/>
</dbReference>
<evidence type="ECO:0000256" key="9">
    <source>
        <dbReference type="ARBA" id="ARBA00050776"/>
    </source>
</evidence>
<comment type="caution">
    <text evidence="12">The sequence shown here is derived from an EMBL/GenBank/DDBJ whole genome shotgun (WGS) entry which is preliminary data.</text>
</comment>
<evidence type="ECO:0000256" key="6">
    <source>
        <dbReference type="ARBA" id="ARBA00022898"/>
    </source>
</evidence>
<protein>
    <recommendedName>
        <fullName evidence="3">cysteine desulfurase</fullName>
        <ecNumber evidence="3">2.8.1.7</ecNumber>
    </recommendedName>
</protein>
<dbReference type="EMBL" id="JAGDYP010000011">
    <property type="protein sequence ID" value="MBO1885028.1"/>
    <property type="molecule type" value="Genomic_DNA"/>
</dbReference>
<keyword evidence="13" id="KW-1185">Reference proteome</keyword>
<evidence type="ECO:0000259" key="11">
    <source>
        <dbReference type="Pfam" id="PF00266"/>
    </source>
</evidence>
<reference evidence="12 13" key="1">
    <citation type="submission" date="2021-03" db="EMBL/GenBank/DDBJ databases">
        <title>Isolation and description of Capnocytophaga bilenii sp. nov., a novel Capnocytophaga species, isolated from a gingivitis subject.</title>
        <authorList>
            <person name="Antezack A."/>
            <person name="Monnet-Corti V."/>
            <person name="La Scola B."/>
        </authorList>
    </citation>
    <scope>NUCLEOTIDE SEQUENCE [LARGE SCALE GENOMIC DNA]</scope>
    <source>
        <strain evidence="12 13">Marseille-Q4570</strain>
    </source>
</reference>
<dbReference type="InterPro" id="IPR015422">
    <property type="entry name" value="PyrdxlP-dep_Trfase_small"/>
</dbReference>
<name>A0ABS3Q0A6_9FLAO</name>
<dbReference type="PIRSF" id="PIRSF005572">
    <property type="entry name" value="NifS"/>
    <property type="match status" value="1"/>
</dbReference>
<dbReference type="EC" id="2.8.1.7" evidence="3"/>
<evidence type="ECO:0000256" key="7">
    <source>
        <dbReference type="ARBA" id="ARBA00023004"/>
    </source>
</evidence>
<evidence type="ECO:0000313" key="12">
    <source>
        <dbReference type="EMBL" id="MBO1885028.1"/>
    </source>
</evidence>
<dbReference type="InterPro" id="IPR015421">
    <property type="entry name" value="PyrdxlP-dep_Trfase_major"/>
</dbReference>
<dbReference type="InterPro" id="IPR016454">
    <property type="entry name" value="Cysteine_dSase"/>
</dbReference>
<organism evidence="12 13">
    <name type="scientific">Capnocytophaga bilenii</name>
    <dbReference type="NCBI Taxonomy" id="2819369"/>
    <lineage>
        <taxon>Bacteria</taxon>
        <taxon>Pseudomonadati</taxon>
        <taxon>Bacteroidota</taxon>
        <taxon>Flavobacteriia</taxon>
        <taxon>Flavobacteriales</taxon>
        <taxon>Flavobacteriaceae</taxon>
        <taxon>Capnocytophaga</taxon>
    </lineage>
</organism>
<evidence type="ECO:0000256" key="10">
    <source>
        <dbReference type="RuleBase" id="RU004504"/>
    </source>
</evidence>
<evidence type="ECO:0000313" key="13">
    <source>
        <dbReference type="Proteomes" id="UP000681610"/>
    </source>
</evidence>
<comment type="catalytic activity">
    <reaction evidence="9">
        <text>(sulfur carrier)-H + L-cysteine = (sulfur carrier)-SH + L-alanine</text>
        <dbReference type="Rhea" id="RHEA:43892"/>
        <dbReference type="Rhea" id="RHEA-COMP:14737"/>
        <dbReference type="Rhea" id="RHEA-COMP:14739"/>
        <dbReference type="ChEBI" id="CHEBI:29917"/>
        <dbReference type="ChEBI" id="CHEBI:35235"/>
        <dbReference type="ChEBI" id="CHEBI:57972"/>
        <dbReference type="ChEBI" id="CHEBI:64428"/>
        <dbReference type="EC" id="2.8.1.7"/>
    </reaction>
</comment>
<evidence type="ECO:0000256" key="3">
    <source>
        <dbReference type="ARBA" id="ARBA00012239"/>
    </source>
</evidence>
<comment type="cofactor">
    <cofactor evidence="1 10">
        <name>pyridoxal 5'-phosphate</name>
        <dbReference type="ChEBI" id="CHEBI:597326"/>
    </cofactor>
</comment>
<dbReference type="Gene3D" id="3.90.1150.10">
    <property type="entry name" value="Aspartate Aminotransferase, domain 1"/>
    <property type="match status" value="1"/>
</dbReference>
<dbReference type="PROSITE" id="PS00595">
    <property type="entry name" value="AA_TRANSFER_CLASS_5"/>
    <property type="match status" value="1"/>
</dbReference>
<keyword evidence="6" id="KW-0663">Pyridoxal phosphate</keyword>
<accession>A0ABS3Q0A6</accession>
<dbReference type="RefSeq" id="WP_208059422.1">
    <property type="nucleotide sequence ID" value="NZ_JAGDYP010000011.1"/>
</dbReference>
<evidence type="ECO:0000256" key="5">
    <source>
        <dbReference type="ARBA" id="ARBA00022723"/>
    </source>
</evidence>
<dbReference type="Pfam" id="PF00266">
    <property type="entry name" value="Aminotran_5"/>
    <property type="match status" value="1"/>
</dbReference>
<evidence type="ECO:0000256" key="1">
    <source>
        <dbReference type="ARBA" id="ARBA00001933"/>
    </source>
</evidence>
<comment type="similarity">
    <text evidence="2">Belongs to the class-V pyridoxal-phosphate-dependent aminotransferase family. NifS/IscS subfamily.</text>
</comment>
<keyword evidence="5" id="KW-0479">Metal-binding</keyword>
<keyword evidence="4" id="KW-0808">Transferase</keyword>
<dbReference type="InterPro" id="IPR000192">
    <property type="entry name" value="Aminotrans_V_dom"/>
</dbReference>
<dbReference type="PANTHER" id="PTHR11601:SF34">
    <property type="entry name" value="CYSTEINE DESULFURASE"/>
    <property type="match status" value="1"/>
</dbReference>
<keyword evidence="8" id="KW-0411">Iron-sulfur</keyword>
<evidence type="ECO:0000256" key="2">
    <source>
        <dbReference type="ARBA" id="ARBA00006490"/>
    </source>
</evidence>
<dbReference type="Gene3D" id="1.10.260.50">
    <property type="match status" value="1"/>
</dbReference>
<proteinExistence type="inferred from homology"/>
<sequence>MNIYFDNAATTALHREVVAKMTEVLTDNYGNPSATYALGRKTRTLIETARKQIAQQLGAQSSEIIFTSGGSEADNLILRGCVRDLGVRVIITSLIEHHAVLHTVEALAKEYGIQIVYVHLTAEGDVCLQHLETLLQQYADQKVLVSLMHVNNEIGNILPLATVAAFCKKYGAYFHSDTVQSVAHLPIDLREVPVDFITASAHKFHGPKGVGFAFIRKGIVLHPLIYGGEQEKGLRAGTEAVHNIVGMQEALKLAYRDRASHTEKLQQLKQYFIAALKEHFPEVVFNGNSQDKEKSSHTILNVGFPNWENKKDTLLFELDLKGVACSKGSACQSGSVGESHVLQAFLPAESLRYPSLRFSFSIQNTTEEVDNLIKILGEIAKK</sequence>
<evidence type="ECO:0000256" key="4">
    <source>
        <dbReference type="ARBA" id="ARBA00022679"/>
    </source>
</evidence>
<evidence type="ECO:0000256" key="8">
    <source>
        <dbReference type="ARBA" id="ARBA00023014"/>
    </source>
</evidence>
<keyword evidence="7" id="KW-0408">Iron</keyword>
<feature type="domain" description="Aminotransferase class V" evidence="11">
    <location>
        <begin position="3"/>
        <end position="372"/>
    </location>
</feature>
<dbReference type="Gene3D" id="3.40.640.10">
    <property type="entry name" value="Type I PLP-dependent aspartate aminotransferase-like (Major domain)"/>
    <property type="match status" value="1"/>
</dbReference>
<dbReference type="Proteomes" id="UP000681610">
    <property type="component" value="Unassembled WGS sequence"/>
</dbReference>
<dbReference type="InterPro" id="IPR015424">
    <property type="entry name" value="PyrdxlP-dep_Trfase"/>
</dbReference>
<dbReference type="SUPFAM" id="SSF53383">
    <property type="entry name" value="PLP-dependent transferases"/>
    <property type="match status" value="1"/>
</dbReference>
<dbReference type="PANTHER" id="PTHR11601">
    <property type="entry name" value="CYSTEINE DESULFURYLASE FAMILY MEMBER"/>
    <property type="match status" value="1"/>
</dbReference>